<evidence type="ECO:0000313" key="2">
    <source>
        <dbReference type="EMBL" id="SFF03643.1"/>
    </source>
</evidence>
<protein>
    <submittedName>
        <fullName evidence="2">ABC-2 family transporter protein</fullName>
    </submittedName>
</protein>
<feature type="transmembrane region" description="Helical" evidence="1">
    <location>
        <begin position="65"/>
        <end position="85"/>
    </location>
</feature>
<keyword evidence="1" id="KW-1133">Transmembrane helix</keyword>
<feature type="transmembrane region" description="Helical" evidence="1">
    <location>
        <begin position="106"/>
        <end position="133"/>
    </location>
</feature>
<dbReference type="Proteomes" id="UP000199645">
    <property type="component" value="Unassembled WGS sequence"/>
</dbReference>
<keyword evidence="1" id="KW-0472">Membrane</keyword>
<dbReference type="OrthoDB" id="3297477at2"/>
<dbReference type="GO" id="GO:0140359">
    <property type="term" value="F:ABC-type transporter activity"/>
    <property type="evidence" value="ECO:0007669"/>
    <property type="project" value="InterPro"/>
</dbReference>
<sequence>MTVADFGAACAFEWHKIRTLRSTFWNLGAFLAVSLALAIPSGWYLHKTYAELDAAERAVFDPIGSGLSSIRLGLLALVIFGVLTVTTEYTSGTIRSSLAAVPRRAVFFASKTVTGSLVALAASTVVVIATFAATQVMLGEHAVALSDDGVLRAIGGGIVYTTLLCVFAMGLAAVLRSSALTIGLLFPLFFMVSTILTSIPGVRKAAQFLPDVAGGQILYREPQGDTILNGWTGLAVLVAWTVAALAAGYYAVRRRDA</sequence>
<dbReference type="PANTHER" id="PTHR37305:SF1">
    <property type="entry name" value="MEMBRANE PROTEIN"/>
    <property type="match status" value="1"/>
</dbReference>
<dbReference type="PANTHER" id="PTHR37305">
    <property type="entry name" value="INTEGRAL MEMBRANE PROTEIN-RELATED"/>
    <property type="match status" value="1"/>
</dbReference>
<organism evidence="2 3">
    <name type="scientific">Actinoplanes philippinensis</name>
    <dbReference type="NCBI Taxonomy" id="35752"/>
    <lineage>
        <taxon>Bacteria</taxon>
        <taxon>Bacillati</taxon>
        <taxon>Actinomycetota</taxon>
        <taxon>Actinomycetes</taxon>
        <taxon>Micromonosporales</taxon>
        <taxon>Micromonosporaceae</taxon>
        <taxon>Actinoplanes</taxon>
    </lineage>
</organism>
<keyword evidence="3" id="KW-1185">Reference proteome</keyword>
<evidence type="ECO:0000313" key="3">
    <source>
        <dbReference type="Proteomes" id="UP000199645"/>
    </source>
</evidence>
<gene>
    <name evidence="2" type="ORF">SAMN05421541_105335</name>
</gene>
<dbReference type="STRING" id="35752.SAMN05421541_105335"/>
<dbReference type="EMBL" id="FONV01000005">
    <property type="protein sequence ID" value="SFF03643.1"/>
    <property type="molecule type" value="Genomic_DNA"/>
</dbReference>
<dbReference type="AlphaFoldDB" id="A0A1I2FF70"/>
<dbReference type="Pfam" id="PF12679">
    <property type="entry name" value="ABC2_membrane_2"/>
    <property type="match status" value="1"/>
</dbReference>
<feature type="transmembrane region" description="Helical" evidence="1">
    <location>
        <begin position="153"/>
        <end position="175"/>
    </location>
</feature>
<accession>A0A1I2FF70</accession>
<reference evidence="2 3" key="1">
    <citation type="submission" date="2016-10" db="EMBL/GenBank/DDBJ databases">
        <authorList>
            <person name="de Groot N.N."/>
        </authorList>
    </citation>
    <scope>NUCLEOTIDE SEQUENCE [LARGE SCALE GENOMIC DNA]</scope>
    <source>
        <strain evidence="2 3">DSM 43019</strain>
    </source>
</reference>
<feature type="transmembrane region" description="Helical" evidence="1">
    <location>
        <begin position="182"/>
        <end position="202"/>
    </location>
</feature>
<name>A0A1I2FF70_9ACTN</name>
<dbReference type="GO" id="GO:0005886">
    <property type="term" value="C:plasma membrane"/>
    <property type="evidence" value="ECO:0007669"/>
    <property type="project" value="UniProtKB-SubCell"/>
</dbReference>
<evidence type="ECO:0000256" key="1">
    <source>
        <dbReference type="SAM" id="Phobius"/>
    </source>
</evidence>
<feature type="transmembrane region" description="Helical" evidence="1">
    <location>
        <begin position="24"/>
        <end position="45"/>
    </location>
</feature>
<dbReference type="RefSeq" id="WP_093614316.1">
    <property type="nucleotide sequence ID" value="NZ_BOMT01000037.1"/>
</dbReference>
<keyword evidence="1" id="KW-0812">Transmembrane</keyword>
<feature type="transmembrane region" description="Helical" evidence="1">
    <location>
        <begin position="231"/>
        <end position="252"/>
    </location>
</feature>
<proteinExistence type="predicted"/>